<feature type="transmembrane region" description="Helical" evidence="1">
    <location>
        <begin position="123"/>
        <end position="142"/>
    </location>
</feature>
<dbReference type="EMBL" id="AJWY01009817">
    <property type="protein sequence ID" value="EKC57279.1"/>
    <property type="molecule type" value="Genomic_DNA"/>
</dbReference>
<keyword evidence="1" id="KW-0812">Transmembrane</keyword>
<keyword evidence="1" id="KW-1133">Transmembrane helix</keyword>
<accession>K1SPH3</accession>
<keyword evidence="1" id="KW-0472">Membrane</keyword>
<reference evidence="2" key="1">
    <citation type="journal article" date="2013" name="Environ. Microbiol.">
        <title>Microbiota from the distal guts of lean and obese adolescents exhibit partial functional redundancy besides clear differences in community structure.</title>
        <authorList>
            <person name="Ferrer M."/>
            <person name="Ruiz A."/>
            <person name="Lanza F."/>
            <person name="Haange S.B."/>
            <person name="Oberbach A."/>
            <person name="Till H."/>
            <person name="Bargiela R."/>
            <person name="Campoy C."/>
            <person name="Segura M.T."/>
            <person name="Richter M."/>
            <person name="von Bergen M."/>
            <person name="Seifert J."/>
            <person name="Suarez A."/>
        </authorList>
    </citation>
    <scope>NUCLEOTIDE SEQUENCE</scope>
</reference>
<feature type="transmembrane region" description="Helical" evidence="1">
    <location>
        <begin position="21"/>
        <end position="41"/>
    </location>
</feature>
<feature type="transmembrane region" description="Helical" evidence="1">
    <location>
        <begin position="53"/>
        <end position="71"/>
    </location>
</feature>
<proteinExistence type="predicted"/>
<dbReference type="AlphaFoldDB" id="K1SPH3"/>
<name>K1SPH3_9ZZZZ</name>
<evidence type="ECO:0000313" key="2">
    <source>
        <dbReference type="EMBL" id="EKC57279.1"/>
    </source>
</evidence>
<feature type="transmembrane region" description="Helical" evidence="1">
    <location>
        <begin position="162"/>
        <end position="186"/>
    </location>
</feature>
<feature type="transmembrane region" description="Helical" evidence="1">
    <location>
        <begin position="101"/>
        <end position="116"/>
    </location>
</feature>
<comment type="caution">
    <text evidence="2">The sequence shown here is derived from an EMBL/GenBank/DDBJ whole genome shotgun (WGS) entry which is preliminary data.</text>
</comment>
<dbReference type="InterPro" id="IPR045691">
    <property type="entry name" value="DUF6056"/>
</dbReference>
<evidence type="ECO:0000256" key="1">
    <source>
        <dbReference type="SAM" id="Phobius"/>
    </source>
</evidence>
<dbReference type="Pfam" id="PF19528">
    <property type="entry name" value="DUF6056"/>
    <property type="match status" value="1"/>
</dbReference>
<protein>
    <submittedName>
        <fullName evidence="2">Uncharacterized protein</fullName>
    </submittedName>
</protein>
<feature type="non-terminal residue" evidence="2">
    <location>
        <position position="187"/>
    </location>
</feature>
<gene>
    <name evidence="2" type="ORF">LEA_14434</name>
</gene>
<sequence length="187" mass="20584">MFMALGLVLYKLAVGRRSQKADWLALALIYAALWEISPVFGQTNLWMCGACNYLWATVGCCAFLLPWRYYLQQPFASTARMAAGMALAGLLAGWLSENTSAGMLVCLVLAGAVVFKRERRLPAWMATGLAGALVGFALLITARGNFNRASGFSDYDSLLTRYAMRFFACLNMLKDYALPLLFSFAIL</sequence>
<organism evidence="2">
    <name type="scientific">human gut metagenome</name>
    <dbReference type="NCBI Taxonomy" id="408170"/>
    <lineage>
        <taxon>unclassified sequences</taxon>
        <taxon>metagenomes</taxon>
        <taxon>organismal metagenomes</taxon>
    </lineage>
</organism>